<accession>K7VN82</accession>
<name>K7VN82_MAIZE</name>
<dbReference type="InterPro" id="IPR011333">
    <property type="entry name" value="SKP1/BTB/POZ_sf"/>
</dbReference>
<dbReference type="InterPro" id="IPR011047">
    <property type="entry name" value="Quinoprotein_ADH-like_sf"/>
</dbReference>
<proteinExistence type="predicted"/>
<dbReference type="InParanoid" id="K7VN82"/>
<dbReference type="SUPFAM" id="SSF50998">
    <property type="entry name" value="Quinoprotein alcohol dehydrogenase-like"/>
    <property type="match status" value="1"/>
</dbReference>
<dbReference type="eggNOG" id="KOG2714">
    <property type="taxonomic scope" value="Eukaryota"/>
</dbReference>
<dbReference type="PaxDb" id="4577-GRMZM2G083367_P01"/>
<dbReference type="PANTHER" id="PTHR11145:SF8">
    <property type="entry name" value="RE57120P"/>
    <property type="match status" value="1"/>
</dbReference>
<dbReference type="InterPro" id="IPR045068">
    <property type="entry name" value="BACURD1-3"/>
</dbReference>
<dbReference type="OMA" id="ASFDCPH"/>
<gene>
    <name evidence="2" type="ORF">ZEAMMB73_Zm00001d047852</name>
</gene>
<dbReference type="EMBL" id="CM000785">
    <property type="protein sequence ID" value="AQL07812.1"/>
    <property type="molecule type" value="Genomic_DNA"/>
</dbReference>
<protein>
    <submittedName>
        <fullName evidence="2">BTB/POZ domain-containing protein</fullName>
    </submittedName>
</protein>
<dbReference type="SUPFAM" id="SSF54695">
    <property type="entry name" value="POZ domain"/>
    <property type="match status" value="1"/>
</dbReference>
<reference evidence="2" key="1">
    <citation type="submission" date="2015-12" db="EMBL/GenBank/DDBJ databases">
        <title>Update maize B73 reference genome by single molecule sequencing technologies.</title>
        <authorList>
            <consortium name="Maize Genome Sequencing Project"/>
            <person name="Ware D."/>
        </authorList>
    </citation>
    <scope>NUCLEOTIDE SEQUENCE</scope>
    <source>
        <tissue evidence="2">Seedling</tissue>
    </source>
</reference>
<dbReference type="PANTHER" id="PTHR11145">
    <property type="entry name" value="BTB/POZ DOMAIN-CONTAINING ADAPTER FOR CUL3-MEDIATED RHOA DEGRADATION PROTEIN FAMILY MEMBER"/>
    <property type="match status" value="1"/>
</dbReference>
<organism evidence="2">
    <name type="scientific">Zea mays</name>
    <name type="common">Maize</name>
    <dbReference type="NCBI Taxonomy" id="4577"/>
    <lineage>
        <taxon>Eukaryota</taxon>
        <taxon>Viridiplantae</taxon>
        <taxon>Streptophyta</taxon>
        <taxon>Embryophyta</taxon>
        <taxon>Tracheophyta</taxon>
        <taxon>Spermatophyta</taxon>
        <taxon>Magnoliopsida</taxon>
        <taxon>Liliopsida</taxon>
        <taxon>Poales</taxon>
        <taxon>Poaceae</taxon>
        <taxon>PACMAD clade</taxon>
        <taxon>Panicoideae</taxon>
        <taxon>Andropogonodae</taxon>
        <taxon>Andropogoneae</taxon>
        <taxon>Tripsacinae</taxon>
        <taxon>Zea</taxon>
    </lineage>
</organism>
<comment type="pathway">
    <text evidence="1">Protein modification; protein ubiquitination.</text>
</comment>
<dbReference type="ExpressionAtlas" id="K7VN82">
    <property type="expression patterns" value="baseline and differential"/>
</dbReference>
<dbReference type="HOGENOM" id="CLU_045194_1_0_1"/>
<dbReference type="FunCoup" id="K7VN82">
    <property type="interactions" value="2228"/>
</dbReference>
<sequence>MGIGLPDRPEIVPTPCLIHHHTLHGWSLKRGRRLVGQPNNSQQSTSRFLSLHSAAMGTIVHGGRSGMMKQLNVGGKLFSLEASSLSLPMSIGSPSPTPTFVDRDPALLSAVLAAIRSPSTAAPDFPARVLLDEANFYGLHAQLLAALSPPPLRGFSASLASTLCPSSEPFSTALAPHHDGSLCLAHGAGLVTYYSPALDHRATIRTHLHRVTSLLQLPSSLAVLGSDSAPGLHVYDFLDGKHVASVQWSDPTDTRTSKAKVVAIAARPPADAADKNSPILATFECPHRENCIMAVDPVTLKPTQEIGRQSGSAAKSSAPGRVVHLQALGLVFASFVSSGAFGYSGYMRLWDIRSGNVVWETSEPGGAGRSSRFGDPFADADVDVKQQAIYKVCSKSGDLAVADLRCLGDDPWVYMSSGPRGSAGGYGSVLCCHRSQVFVSRKDGLEVWSRLEEHRHNTGELTEQSGVKERPKNEGIDDRFYRSCYVDTEKDAKRGMIQMIEGGGDRLFVTREEMQGVQVWETSHLAGSTSLS</sequence>
<dbReference type="AlphaFoldDB" id="K7VN82"/>
<evidence type="ECO:0000313" key="2">
    <source>
        <dbReference type="EMBL" id="AQL07812.1"/>
    </source>
</evidence>
<evidence type="ECO:0000256" key="1">
    <source>
        <dbReference type="ARBA" id="ARBA00004906"/>
    </source>
</evidence>